<evidence type="ECO:0000259" key="2">
    <source>
        <dbReference type="Pfam" id="PF20167"/>
    </source>
</evidence>
<name>M1DV42_SOLTU</name>
<dbReference type="Gramene" id="PGSC0003DMT400094893">
    <property type="protein sequence ID" value="PGSC0003DMT400094893"/>
    <property type="gene ID" value="PGSC0003DMG400044464"/>
</dbReference>
<feature type="region of interest" description="Disordered" evidence="1">
    <location>
        <begin position="239"/>
        <end position="268"/>
    </location>
</feature>
<evidence type="ECO:0000313" key="3">
    <source>
        <dbReference type="EnsemblPlants" id="PGSC0003DMT400094893"/>
    </source>
</evidence>
<evidence type="ECO:0000256" key="1">
    <source>
        <dbReference type="SAM" id="MobiDB-lite"/>
    </source>
</evidence>
<dbReference type="Proteomes" id="UP000011115">
    <property type="component" value="Unassembled WGS sequence"/>
</dbReference>
<dbReference type="InterPro" id="IPR046796">
    <property type="entry name" value="Transposase_32_dom"/>
</dbReference>
<dbReference type="HOGENOM" id="CLU_055921_0_0_1"/>
<reference evidence="3" key="2">
    <citation type="submission" date="2015-06" db="UniProtKB">
        <authorList>
            <consortium name="EnsemblPlants"/>
        </authorList>
    </citation>
    <scope>IDENTIFICATION</scope>
    <source>
        <strain evidence="3">DM1-3 516 R44</strain>
    </source>
</reference>
<evidence type="ECO:0000313" key="4">
    <source>
        <dbReference type="Proteomes" id="UP000011115"/>
    </source>
</evidence>
<proteinExistence type="predicted"/>
<protein>
    <recommendedName>
        <fullName evidence="2">Putative plant transposon protein domain-containing protein</fullName>
    </recommendedName>
</protein>
<dbReference type="PaxDb" id="4113-PGSC0003DMT400094893"/>
<dbReference type="eggNOG" id="ENOG502R82Y">
    <property type="taxonomic scope" value="Eukaryota"/>
</dbReference>
<accession>M1DV42</accession>
<feature type="region of interest" description="Disordered" evidence="1">
    <location>
        <begin position="355"/>
        <end position="379"/>
    </location>
</feature>
<reference evidence="4" key="1">
    <citation type="journal article" date="2011" name="Nature">
        <title>Genome sequence and analysis of the tuber crop potato.</title>
        <authorList>
            <consortium name="The Potato Genome Sequencing Consortium"/>
        </authorList>
    </citation>
    <scope>NUCLEOTIDE SEQUENCE [LARGE SCALE GENOMIC DNA]</scope>
    <source>
        <strain evidence="4">cv. DM1-3 516 R44</strain>
    </source>
</reference>
<dbReference type="EnsemblPlants" id="PGSC0003DMT400094893">
    <property type="protein sequence ID" value="PGSC0003DMT400094893"/>
    <property type="gene ID" value="PGSC0003DMG400044464"/>
</dbReference>
<feature type="domain" description="Putative plant transposon protein" evidence="2">
    <location>
        <begin position="66"/>
        <end position="215"/>
    </location>
</feature>
<keyword evidence="4" id="KW-1185">Reference proteome</keyword>
<dbReference type="InParanoid" id="M1DV42"/>
<sequence length="379" mass="42493">MPESSLSFSPKLRTVFLRFLGLSKMVGHNDENLPFVRFPDTASRERHHGYCNTGFCCERVLVLHKEPYPVIRVRGVDIPLNATAINEALEVPEVPNHVFDDRLREMDLGWLRDALVEPMEREKVYWATAEGITTAGWSADAKWWLHLVSRRIYPSGNRSDVSFPRALVVACAIQGIQLNVGAHIISEWKMFYRGNNKAFFLPGLITALCKRAGVPLLDVDELLHMDPPIPPLLIRAGSTSMGKKRRTSKASSSRAAVGSDDEDPLSGGRVEIDLETVQKKMGSAYADFTPVPPSTALEVELLCRQLCQERKKNLARDRLMMRLWKVVKIMFTCIALVREMPLAGKEDYVQFSELEEAVTGPVPPEELDSDTDSSRSQGS</sequence>
<dbReference type="AlphaFoldDB" id="M1DV42"/>
<organism evidence="3 4">
    <name type="scientific">Solanum tuberosum</name>
    <name type="common">Potato</name>
    <dbReference type="NCBI Taxonomy" id="4113"/>
    <lineage>
        <taxon>Eukaryota</taxon>
        <taxon>Viridiplantae</taxon>
        <taxon>Streptophyta</taxon>
        <taxon>Embryophyta</taxon>
        <taxon>Tracheophyta</taxon>
        <taxon>Spermatophyta</taxon>
        <taxon>Magnoliopsida</taxon>
        <taxon>eudicotyledons</taxon>
        <taxon>Gunneridae</taxon>
        <taxon>Pentapetalae</taxon>
        <taxon>asterids</taxon>
        <taxon>lamiids</taxon>
        <taxon>Solanales</taxon>
        <taxon>Solanaceae</taxon>
        <taxon>Solanoideae</taxon>
        <taxon>Solaneae</taxon>
        <taxon>Solanum</taxon>
    </lineage>
</organism>
<dbReference type="Pfam" id="PF20167">
    <property type="entry name" value="Transposase_32"/>
    <property type="match status" value="1"/>
</dbReference>